<protein>
    <recommendedName>
        <fullName evidence="1">HAT C-terminal dimerisation domain-containing protein</fullName>
    </recommendedName>
</protein>
<comment type="caution">
    <text evidence="2">The sequence shown here is derived from an EMBL/GenBank/DDBJ whole genome shotgun (WGS) entry which is preliminary data.</text>
</comment>
<dbReference type="Pfam" id="PF05699">
    <property type="entry name" value="Dimer_Tnp_hAT"/>
    <property type="match status" value="1"/>
</dbReference>
<accession>A0AAW1X9E9</accession>
<dbReference type="InterPro" id="IPR008906">
    <property type="entry name" value="HATC_C_dom"/>
</dbReference>
<gene>
    <name evidence="2" type="ORF">M0R45_019979</name>
</gene>
<evidence type="ECO:0000259" key="1">
    <source>
        <dbReference type="Pfam" id="PF05699"/>
    </source>
</evidence>
<dbReference type="Proteomes" id="UP001457282">
    <property type="component" value="Unassembled WGS sequence"/>
</dbReference>
<feature type="domain" description="HAT C-terminal dimerisation" evidence="1">
    <location>
        <begin position="26"/>
        <end position="81"/>
    </location>
</feature>
<evidence type="ECO:0000313" key="3">
    <source>
        <dbReference type="Proteomes" id="UP001457282"/>
    </source>
</evidence>
<proteinExistence type="predicted"/>
<dbReference type="PANTHER" id="PTHR23272:SF161">
    <property type="entry name" value="ZINC FINGER BED DOMAIN-CONTAINING PROTEIN RICESLEEPER 1-LIKE"/>
    <property type="match status" value="1"/>
</dbReference>
<sequence length="122" mass="13807">MIGLQYEVDKKMILEDPLLRKVTTGIKAKFNKYWVSFESVNKNATIYVSNPNLAREIFAIPCSTIASQNAFTLGSRIVDTFNATPPPVDALMRNSDWLKNEQSNFYKGELAMSTALEELREP</sequence>
<keyword evidence="3" id="KW-1185">Reference proteome</keyword>
<dbReference type="GO" id="GO:0046983">
    <property type="term" value="F:protein dimerization activity"/>
    <property type="evidence" value="ECO:0007669"/>
    <property type="project" value="InterPro"/>
</dbReference>
<name>A0AAW1X9E9_RUBAR</name>
<dbReference type="EMBL" id="JBEDUW010000004">
    <property type="protein sequence ID" value="KAK9932756.1"/>
    <property type="molecule type" value="Genomic_DNA"/>
</dbReference>
<organism evidence="2 3">
    <name type="scientific">Rubus argutus</name>
    <name type="common">Southern blackberry</name>
    <dbReference type="NCBI Taxonomy" id="59490"/>
    <lineage>
        <taxon>Eukaryota</taxon>
        <taxon>Viridiplantae</taxon>
        <taxon>Streptophyta</taxon>
        <taxon>Embryophyta</taxon>
        <taxon>Tracheophyta</taxon>
        <taxon>Spermatophyta</taxon>
        <taxon>Magnoliopsida</taxon>
        <taxon>eudicotyledons</taxon>
        <taxon>Gunneridae</taxon>
        <taxon>Pentapetalae</taxon>
        <taxon>rosids</taxon>
        <taxon>fabids</taxon>
        <taxon>Rosales</taxon>
        <taxon>Rosaceae</taxon>
        <taxon>Rosoideae</taxon>
        <taxon>Rosoideae incertae sedis</taxon>
        <taxon>Rubus</taxon>
    </lineage>
</organism>
<reference evidence="2 3" key="1">
    <citation type="journal article" date="2023" name="G3 (Bethesda)">
        <title>A chromosome-length genome assembly and annotation of blackberry (Rubus argutus, cv. 'Hillquist').</title>
        <authorList>
            <person name="Bruna T."/>
            <person name="Aryal R."/>
            <person name="Dudchenko O."/>
            <person name="Sargent D.J."/>
            <person name="Mead D."/>
            <person name="Buti M."/>
            <person name="Cavallini A."/>
            <person name="Hytonen T."/>
            <person name="Andres J."/>
            <person name="Pham M."/>
            <person name="Weisz D."/>
            <person name="Mascagni F."/>
            <person name="Usai G."/>
            <person name="Natali L."/>
            <person name="Bassil N."/>
            <person name="Fernandez G.E."/>
            <person name="Lomsadze A."/>
            <person name="Armour M."/>
            <person name="Olukolu B."/>
            <person name="Poorten T."/>
            <person name="Britton C."/>
            <person name="Davik J."/>
            <person name="Ashrafi H."/>
            <person name="Aiden E.L."/>
            <person name="Borodovsky M."/>
            <person name="Worthington M."/>
        </authorList>
    </citation>
    <scope>NUCLEOTIDE SEQUENCE [LARGE SCALE GENOMIC DNA]</scope>
    <source>
        <strain evidence="2">PI 553951</strain>
    </source>
</reference>
<dbReference type="PANTHER" id="PTHR23272">
    <property type="entry name" value="BED FINGER-RELATED"/>
    <property type="match status" value="1"/>
</dbReference>
<dbReference type="AlphaFoldDB" id="A0AAW1X9E9"/>
<evidence type="ECO:0000313" key="2">
    <source>
        <dbReference type="EMBL" id="KAK9932756.1"/>
    </source>
</evidence>